<dbReference type="RefSeq" id="WP_263339864.1">
    <property type="nucleotide sequence ID" value="NZ_JAGSYH010000005.1"/>
</dbReference>
<protein>
    <recommendedName>
        <fullName evidence="3">HEAT repeat domain-containing protein</fullName>
    </recommendedName>
</protein>
<name>A0ABW1EFY9_9BACT</name>
<evidence type="ECO:0000313" key="1">
    <source>
        <dbReference type="EMBL" id="MFC5863242.1"/>
    </source>
</evidence>
<evidence type="ECO:0000313" key="2">
    <source>
        <dbReference type="Proteomes" id="UP001596091"/>
    </source>
</evidence>
<proteinExistence type="predicted"/>
<keyword evidence="2" id="KW-1185">Reference proteome</keyword>
<dbReference type="EMBL" id="JBHSPH010000003">
    <property type="protein sequence ID" value="MFC5863242.1"/>
    <property type="molecule type" value="Genomic_DNA"/>
</dbReference>
<evidence type="ECO:0008006" key="3">
    <source>
        <dbReference type="Google" id="ProtNLM"/>
    </source>
</evidence>
<accession>A0ABW1EFY9</accession>
<dbReference type="Proteomes" id="UP001596091">
    <property type="component" value="Unassembled WGS sequence"/>
</dbReference>
<sequence length="169" mass="19369">MTIDWRALDKQVGGCWGTEPGIRVLELIVGEENIRRAVDHWITFEPGYGAAEQVLLIMRSTVAMEYCYEIYKNEPSTERAGRAIFLLSEMADWRFMRWARELVEDSTTRWNAVVALEQVLARPLGEEGIDLAKELLAKAEEDPDQRLRERAAEIHARLAANPYLEHLGL</sequence>
<reference evidence="2" key="1">
    <citation type="journal article" date="2019" name="Int. J. Syst. Evol. Microbiol.">
        <title>The Global Catalogue of Microorganisms (GCM) 10K type strain sequencing project: providing services to taxonomists for standard genome sequencing and annotation.</title>
        <authorList>
            <consortium name="The Broad Institute Genomics Platform"/>
            <consortium name="The Broad Institute Genome Sequencing Center for Infectious Disease"/>
            <person name="Wu L."/>
            <person name="Ma J."/>
        </authorList>
    </citation>
    <scope>NUCLEOTIDE SEQUENCE [LARGE SCALE GENOMIC DNA]</scope>
    <source>
        <strain evidence="2">JCM 4087</strain>
    </source>
</reference>
<organism evidence="1 2">
    <name type="scientific">Acidicapsa dinghuensis</name>
    <dbReference type="NCBI Taxonomy" id="2218256"/>
    <lineage>
        <taxon>Bacteria</taxon>
        <taxon>Pseudomonadati</taxon>
        <taxon>Acidobacteriota</taxon>
        <taxon>Terriglobia</taxon>
        <taxon>Terriglobales</taxon>
        <taxon>Acidobacteriaceae</taxon>
        <taxon>Acidicapsa</taxon>
    </lineage>
</organism>
<gene>
    <name evidence="1" type="ORF">ACFPT7_13135</name>
</gene>
<comment type="caution">
    <text evidence="1">The sequence shown here is derived from an EMBL/GenBank/DDBJ whole genome shotgun (WGS) entry which is preliminary data.</text>
</comment>